<feature type="transmembrane region" description="Helical" evidence="1">
    <location>
        <begin position="49"/>
        <end position="78"/>
    </location>
</feature>
<dbReference type="OrthoDB" id="5458497at2"/>
<evidence type="ECO:0000256" key="1">
    <source>
        <dbReference type="SAM" id="Phobius"/>
    </source>
</evidence>
<dbReference type="EMBL" id="CP036295">
    <property type="protein sequence ID" value="QCC85235.1"/>
    <property type="molecule type" value="Genomic_DNA"/>
</dbReference>
<gene>
    <name evidence="2" type="ORF">DDIC_04940</name>
</gene>
<protein>
    <submittedName>
        <fullName evidence="2">Spidroin-2</fullName>
    </submittedName>
</protein>
<dbReference type="AlphaFoldDB" id="A0A4P7UGK0"/>
<dbReference type="Proteomes" id="UP000297065">
    <property type="component" value="Chromosome"/>
</dbReference>
<keyword evidence="1" id="KW-0812">Transmembrane</keyword>
<dbReference type="RefSeq" id="WP_136399415.1">
    <property type="nucleotide sequence ID" value="NZ_CP036295.1"/>
</dbReference>
<reference evidence="2 3" key="1">
    <citation type="submission" date="2019-02" db="EMBL/GenBank/DDBJ databases">
        <title>Complete Genome Sequence of Desulfovibrio desulfuricans IC1, a Sulfonate Utilizing Anaerobe.</title>
        <authorList>
            <person name="Day L.A."/>
            <person name="De Leon K.B."/>
            <person name="Wall J.D."/>
        </authorList>
    </citation>
    <scope>NUCLEOTIDE SEQUENCE [LARGE SCALE GENOMIC DNA]</scope>
    <source>
        <strain evidence="2 3">IC1</strain>
    </source>
</reference>
<evidence type="ECO:0000313" key="3">
    <source>
        <dbReference type="Proteomes" id="UP000297065"/>
    </source>
</evidence>
<keyword evidence="1" id="KW-1133">Transmembrane helix</keyword>
<feature type="transmembrane region" description="Helical" evidence="1">
    <location>
        <begin position="265"/>
        <end position="285"/>
    </location>
</feature>
<proteinExistence type="predicted"/>
<feature type="transmembrane region" description="Helical" evidence="1">
    <location>
        <begin position="12"/>
        <end position="37"/>
    </location>
</feature>
<feature type="transmembrane region" description="Helical" evidence="1">
    <location>
        <begin position="190"/>
        <end position="207"/>
    </location>
</feature>
<feature type="transmembrane region" description="Helical" evidence="1">
    <location>
        <begin position="98"/>
        <end position="120"/>
    </location>
</feature>
<feature type="transmembrane region" description="Helical" evidence="1">
    <location>
        <begin position="292"/>
        <end position="315"/>
    </location>
</feature>
<sequence length="316" mass="33436">MQTIPSWLFCWQWIAAILHLGAMAASAMPVIIALTLASGRRGHAGLSAYGARALAGFAAALAVLGPLLAAGEVLALLLSLRGAEHMFDGVSPWMPAMLPYTASVGAWLAGIACLLLYLAVDKAAAGMRPPATQECWQPGQIGTRVGLALAAALCFFAAQTLPNWPFSGMPQGLNLTDVALAVLSGTLHEYFTALAPAGSLALMALVCKKRAAAKAGFTQADEQRAARWCSLWAMVGLIPRCIDRWGLIIGFSLRQGPLPQGTADQAMGLVPMTLAIACWVVLFTLRAPRKLYWLNVLGVLLLVLGASFPYLAALWR</sequence>
<name>A0A4P7UGK0_DESDE</name>
<organism evidence="2 3">
    <name type="scientific">Desulfovibrio desulfuricans</name>
    <dbReference type="NCBI Taxonomy" id="876"/>
    <lineage>
        <taxon>Bacteria</taxon>
        <taxon>Pseudomonadati</taxon>
        <taxon>Thermodesulfobacteriota</taxon>
        <taxon>Desulfovibrionia</taxon>
        <taxon>Desulfovibrionales</taxon>
        <taxon>Desulfovibrionaceae</taxon>
        <taxon>Desulfovibrio</taxon>
    </lineage>
</organism>
<evidence type="ECO:0000313" key="2">
    <source>
        <dbReference type="EMBL" id="QCC85235.1"/>
    </source>
</evidence>
<feature type="transmembrane region" description="Helical" evidence="1">
    <location>
        <begin position="228"/>
        <end position="253"/>
    </location>
</feature>
<feature type="transmembrane region" description="Helical" evidence="1">
    <location>
        <begin position="141"/>
        <end position="161"/>
    </location>
</feature>
<accession>A0A4P7UGK0</accession>
<keyword evidence="1" id="KW-0472">Membrane</keyword>